<keyword evidence="7 8" id="KW-0132">Cell division</keyword>
<comment type="catalytic activity">
    <reaction evidence="7 8">
        <text>UDP-N-acetyl-alpha-D-muramoyl-L-alanine + D-glutamate + ATP = UDP-N-acetyl-alpha-D-muramoyl-L-alanyl-D-glutamate + ADP + phosphate + H(+)</text>
        <dbReference type="Rhea" id="RHEA:16429"/>
        <dbReference type="ChEBI" id="CHEBI:15378"/>
        <dbReference type="ChEBI" id="CHEBI:29986"/>
        <dbReference type="ChEBI" id="CHEBI:30616"/>
        <dbReference type="ChEBI" id="CHEBI:43474"/>
        <dbReference type="ChEBI" id="CHEBI:83898"/>
        <dbReference type="ChEBI" id="CHEBI:83900"/>
        <dbReference type="ChEBI" id="CHEBI:456216"/>
        <dbReference type="EC" id="6.3.2.9"/>
    </reaction>
</comment>
<feature type="domain" description="Mur ligase central" evidence="10">
    <location>
        <begin position="117"/>
        <end position="301"/>
    </location>
</feature>
<dbReference type="InterPro" id="IPR036615">
    <property type="entry name" value="Mur_ligase_C_dom_sf"/>
</dbReference>
<keyword evidence="6 7" id="KW-0067">ATP-binding</keyword>
<dbReference type="Proteomes" id="UP000886602">
    <property type="component" value="Unassembled WGS sequence"/>
</dbReference>
<dbReference type="AlphaFoldDB" id="A0A9D7FC84"/>
<keyword evidence="7 8" id="KW-0961">Cell wall biogenesis/degradation</keyword>
<sequence>MNLSGKLVLVIGLGESGLAMAKWLARQGALVRVADTRLQPPNADALRAAVPQAELIAGPLVADTFSRIHLIAISPGMPVQEPQVQAAVARGVPLVSEIELFAWAVHDLMPQTKIIAITGSNGKTTTTALTAHLLNAVGVPAIACGNISPSALDALMAVIDRRAPDTSLLTPHSAPAVWVLELSSFQLETTHTLKANAATVLNVSEDHLDRYSGMDDYAAAKARVFKGRGVMVLNRDDDRSLGAGRCGRKLVTFGLNPAPRSLDYGVADGWLMRGNERLIARSELKLAGLHNAANAMAALALCEAIGVAPQRLLPALKQFTGLAHRVEFVANIRGVSYYDDSKGTNVGATVAAVQGMGCKLAIILGGEGKAQDFSPLSKVLAEHARAVALIGRDAGLIAAAIKECEIPVQCCADMAEAVRWCAAQTRRGDAVLLSPACASFDMFRDYAHRASVFVDVVRGLERETA</sequence>
<reference evidence="11" key="1">
    <citation type="submission" date="2020-10" db="EMBL/GenBank/DDBJ databases">
        <title>Connecting structure to function with the recovery of over 1000 high-quality activated sludge metagenome-assembled genomes encoding full-length rRNA genes using long-read sequencing.</title>
        <authorList>
            <person name="Singleton C.M."/>
            <person name="Petriglieri F."/>
            <person name="Kristensen J.M."/>
            <person name="Kirkegaard R.H."/>
            <person name="Michaelsen T.Y."/>
            <person name="Andersen M.H."/>
            <person name="Karst S.M."/>
            <person name="Dueholm M.S."/>
            <person name="Nielsen P.H."/>
            <person name="Albertsen M."/>
        </authorList>
    </citation>
    <scope>NUCLEOTIDE SEQUENCE</scope>
    <source>
        <strain evidence="11">EsbW_18-Q3-R4-48_MAXAC.044</strain>
    </source>
</reference>
<dbReference type="GO" id="GO:0009252">
    <property type="term" value="P:peptidoglycan biosynthetic process"/>
    <property type="evidence" value="ECO:0007669"/>
    <property type="project" value="UniProtKB-UniRule"/>
</dbReference>
<keyword evidence="7 8" id="KW-0131">Cell cycle</keyword>
<evidence type="ECO:0000256" key="2">
    <source>
        <dbReference type="ARBA" id="ARBA00004752"/>
    </source>
</evidence>
<accession>A0A9D7FC84</accession>
<dbReference type="GO" id="GO:0071555">
    <property type="term" value="P:cell wall organization"/>
    <property type="evidence" value="ECO:0007669"/>
    <property type="project" value="UniProtKB-KW"/>
</dbReference>
<dbReference type="HAMAP" id="MF_00639">
    <property type="entry name" value="MurD"/>
    <property type="match status" value="1"/>
</dbReference>
<keyword evidence="5 7" id="KW-0547">Nucleotide-binding</keyword>
<comment type="subcellular location">
    <subcellularLocation>
        <location evidence="1 7 8">Cytoplasm</location>
    </subcellularLocation>
</comment>
<evidence type="ECO:0000256" key="7">
    <source>
        <dbReference type="HAMAP-Rule" id="MF_00639"/>
    </source>
</evidence>
<evidence type="ECO:0000313" key="11">
    <source>
        <dbReference type="EMBL" id="MBK7423042.1"/>
    </source>
</evidence>
<name>A0A9D7FC84_9RHOO</name>
<protein>
    <recommendedName>
        <fullName evidence="7 8">UDP-N-acetylmuramoylalanine--D-glutamate ligase</fullName>
        <ecNumber evidence="7 8">6.3.2.9</ecNumber>
    </recommendedName>
    <alternativeName>
        <fullName evidence="7">D-glutamic acid-adding enzyme</fullName>
    </alternativeName>
    <alternativeName>
        <fullName evidence="7">UDP-N-acetylmuramoyl-L-alanyl-D-glutamate synthetase</fullName>
    </alternativeName>
</protein>
<dbReference type="GO" id="GO:0051301">
    <property type="term" value="P:cell division"/>
    <property type="evidence" value="ECO:0007669"/>
    <property type="project" value="UniProtKB-KW"/>
</dbReference>
<dbReference type="Gene3D" id="3.40.1190.10">
    <property type="entry name" value="Mur-like, catalytic domain"/>
    <property type="match status" value="1"/>
</dbReference>
<comment type="pathway">
    <text evidence="2 7 8">Cell wall biogenesis; peptidoglycan biosynthesis.</text>
</comment>
<dbReference type="PANTHER" id="PTHR43692:SF1">
    <property type="entry name" value="UDP-N-ACETYLMURAMOYLALANINE--D-GLUTAMATE LIGASE"/>
    <property type="match status" value="1"/>
</dbReference>
<dbReference type="PANTHER" id="PTHR43692">
    <property type="entry name" value="UDP-N-ACETYLMURAMOYLALANINE--D-GLUTAMATE LIGASE"/>
    <property type="match status" value="1"/>
</dbReference>
<evidence type="ECO:0000256" key="5">
    <source>
        <dbReference type="ARBA" id="ARBA00022741"/>
    </source>
</evidence>
<dbReference type="SUPFAM" id="SSF53244">
    <property type="entry name" value="MurD-like peptide ligases, peptide-binding domain"/>
    <property type="match status" value="1"/>
</dbReference>
<organism evidence="11 12">
    <name type="scientific">Candidatus Propionivibrio dominans</name>
    <dbReference type="NCBI Taxonomy" id="2954373"/>
    <lineage>
        <taxon>Bacteria</taxon>
        <taxon>Pseudomonadati</taxon>
        <taxon>Pseudomonadota</taxon>
        <taxon>Betaproteobacteria</taxon>
        <taxon>Rhodocyclales</taxon>
        <taxon>Rhodocyclaceae</taxon>
        <taxon>Propionivibrio</taxon>
    </lineage>
</organism>
<keyword evidence="7 8" id="KW-0133">Cell shape</keyword>
<proteinExistence type="inferred from homology"/>
<keyword evidence="3 7" id="KW-0963">Cytoplasm</keyword>
<dbReference type="GO" id="GO:0005737">
    <property type="term" value="C:cytoplasm"/>
    <property type="evidence" value="ECO:0007669"/>
    <property type="project" value="UniProtKB-SubCell"/>
</dbReference>
<keyword evidence="7 8" id="KW-0573">Peptidoglycan synthesis</keyword>
<keyword evidence="4 7" id="KW-0436">Ligase</keyword>
<dbReference type="EC" id="6.3.2.9" evidence="7 8"/>
<dbReference type="GO" id="GO:0008360">
    <property type="term" value="P:regulation of cell shape"/>
    <property type="evidence" value="ECO:0007669"/>
    <property type="project" value="UniProtKB-KW"/>
</dbReference>
<dbReference type="Pfam" id="PF02875">
    <property type="entry name" value="Mur_ligase_C"/>
    <property type="match status" value="1"/>
</dbReference>
<dbReference type="Gene3D" id="3.40.50.720">
    <property type="entry name" value="NAD(P)-binding Rossmann-like Domain"/>
    <property type="match status" value="1"/>
</dbReference>
<feature type="domain" description="Mur ligase C-terminal" evidence="9">
    <location>
        <begin position="324"/>
        <end position="437"/>
    </location>
</feature>
<evidence type="ECO:0000313" key="12">
    <source>
        <dbReference type="Proteomes" id="UP000886602"/>
    </source>
</evidence>
<evidence type="ECO:0000256" key="8">
    <source>
        <dbReference type="RuleBase" id="RU003664"/>
    </source>
</evidence>
<dbReference type="EMBL" id="JADJNC010000011">
    <property type="protein sequence ID" value="MBK7423042.1"/>
    <property type="molecule type" value="Genomic_DNA"/>
</dbReference>
<evidence type="ECO:0000256" key="4">
    <source>
        <dbReference type="ARBA" id="ARBA00022598"/>
    </source>
</evidence>
<feature type="binding site" evidence="7">
    <location>
        <begin position="119"/>
        <end position="125"/>
    </location>
    <ligand>
        <name>ATP</name>
        <dbReference type="ChEBI" id="CHEBI:30616"/>
    </ligand>
</feature>
<evidence type="ECO:0000256" key="3">
    <source>
        <dbReference type="ARBA" id="ARBA00022490"/>
    </source>
</evidence>
<dbReference type="Pfam" id="PF08245">
    <property type="entry name" value="Mur_ligase_M"/>
    <property type="match status" value="1"/>
</dbReference>
<dbReference type="Gene3D" id="3.90.190.20">
    <property type="entry name" value="Mur ligase, C-terminal domain"/>
    <property type="match status" value="1"/>
</dbReference>
<dbReference type="InterPro" id="IPR005762">
    <property type="entry name" value="MurD"/>
</dbReference>
<comment type="function">
    <text evidence="7 8">Cell wall formation. Catalyzes the addition of glutamate to the nucleotide precursor UDP-N-acetylmuramoyl-L-alanine (UMA).</text>
</comment>
<evidence type="ECO:0000259" key="10">
    <source>
        <dbReference type="Pfam" id="PF08245"/>
    </source>
</evidence>
<dbReference type="InterPro" id="IPR013221">
    <property type="entry name" value="Mur_ligase_cen"/>
</dbReference>
<dbReference type="GO" id="GO:0005524">
    <property type="term" value="F:ATP binding"/>
    <property type="evidence" value="ECO:0007669"/>
    <property type="project" value="UniProtKB-UniRule"/>
</dbReference>
<dbReference type="NCBIfam" id="TIGR01087">
    <property type="entry name" value="murD"/>
    <property type="match status" value="1"/>
</dbReference>
<dbReference type="SUPFAM" id="SSF53623">
    <property type="entry name" value="MurD-like peptide ligases, catalytic domain"/>
    <property type="match status" value="1"/>
</dbReference>
<evidence type="ECO:0000259" key="9">
    <source>
        <dbReference type="Pfam" id="PF02875"/>
    </source>
</evidence>
<dbReference type="SUPFAM" id="SSF51984">
    <property type="entry name" value="MurCD N-terminal domain"/>
    <property type="match status" value="1"/>
</dbReference>
<evidence type="ECO:0000256" key="1">
    <source>
        <dbReference type="ARBA" id="ARBA00004496"/>
    </source>
</evidence>
<dbReference type="InterPro" id="IPR036565">
    <property type="entry name" value="Mur-like_cat_sf"/>
</dbReference>
<evidence type="ECO:0000256" key="6">
    <source>
        <dbReference type="ARBA" id="ARBA00022840"/>
    </source>
</evidence>
<comment type="caution">
    <text evidence="11">The sequence shown here is derived from an EMBL/GenBank/DDBJ whole genome shotgun (WGS) entry which is preliminary data.</text>
</comment>
<gene>
    <name evidence="7 11" type="primary">murD</name>
    <name evidence="11" type="ORF">IPJ48_08085</name>
</gene>
<dbReference type="Pfam" id="PF21799">
    <property type="entry name" value="MurD-like_N"/>
    <property type="match status" value="1"/>
</dbReference>
<dbReference type="InterPro" id="IPR004101">
    <property type="entry name" value="Mur_ligase_C"/>
</dbReference>
<dbReference type="GO" id="GO:0008764">
    <property type="term" value="F:UDP-N-acetylmuramoylalanine-D-glutamate ligase activity"/>
    <property type="evidence" value="ECO:0007669"/>
    <property type="project" value="UniProtKB-UniRule"/>
</dbReference>
<comment type="similarity">
    <text evidence="7">Belongs to the MurCDEF family.</text>
</comment>